<feature type="domain" description="Aldehyde dehydrogenase" evidence="23">
    <location>
        <begin position="253"/>
        <end position="352"/>
    </location>
</feature>
<dbReference type="SUPFAM" id="SSF53720">
    <property type="entry name" value="ALDH-like"/>
    <property type="match status" value="1"/>
</dbReference>
<evidence type="ECO:0000259" key="23">
    <source>
        <dbReference type="Pfam" id="PF00171"/>
    </source>
</evidence>
<dbReference type="GO" id="GO:0006081">
    <property type="term" value="P:aldehyde metabolic process"/>
    <property type="evidence" value="ECO:0007669"/>
    <property type="project" value="InterPro"/>
</dbReference>
<accession>A0A553Q160</accession>
<sequence>MSREQLAVQQARKAFISGKSKPLDFRVKQLKNLHRFLKEREADINVALRKDLYKTEKATQLFEVMGLEGEINLAVSKLAEWAAPRPVAKNLLTISDDVFIHPEPLGVVLIIGAWNYPITVTLQPLVGAIAAGNAAVVKPSEVSSNTAKVMELLSLYLDPEMYKVVTGGVPETQELLKQRFDHIFYTGSSTVGKAVMEAAARHLTPEFYTNDPKGFADYGRIINQRHFQRIMALLEDSTVVIGGDSDESQCYIESKVMQEEIFGPILPILTVSGLKEAIEFINEREKPLALYVFSSNKGVIKQMISETSSGALLANDCMVHFTLSDLPFGGVGYSGTGRYHGKYSFDQLSHLRSCLIKKLNMERMNQMRYPPHTTEKLRWARLFLLKQVNLTRWRHVAQAAMLAALAAFVVQVG</sequence>
<comment type="catalytic activity">
    <reaction evidence="20">
        <text>decanal + NAD(+) + H2O = decanoate + NADH + 2 H(+)</text>
        <dbReference type="Rhea" id="RHEA:44104"/>
        <dbReference type="ChEBI" id="CHEBI:15377"/>
        <dbReference type="ChEBI" id="CHEBI:15378"/>
        <dbReference type="ChEBI" id="CHEBI:27689"/>
        <dbReference type="ChEBI" id="CHEBI:31457"/>
        <dbReference type="ChEBI" id="CHEBI:57540"/>
        <dbReference type="ChEBI" id="CHEBI:57945"/>
    </reaction>
</comment>
<keyword evidence="5" id="KW-0256">Endoplasmic reticulum</keyword>
<evidence type="ECO:0000256" key="3">
    <source>
        <dbReference type="ARBA" id="ARBA00009986"/>
    </source>
</evidence>
<dbReference type="PANTHER" id="PTHR43570">
    <property type="entry name" value="ALDEHYDE DEHYDROGENASE"/>
    <property type="match status" value="1"/>
</dbReference>
<evidence type="ECO:0000256" key="17">
    <source>
        <dbReference type="ARBA" id="ARBA00048648"/>
    </source>
</evidence>
<evidence type="ECO:0000256" key="7">
    <source>
        <dbReference type="ARBA" id="ARBA00022848"/>
    </source>
</evidence>
<keyword evidence="9 22" id="KW-0560">Oxidoreductase</keyword>
<keyword evidence="6" id="KW-0276">Fatty acid metabolism</keyword>
<dbReference type="InterPro" id="IPR016162">
    <property type="entry name" value="Ald_DH_N"/>
</dbReference>
<dbReference type="PIRSF" id="PIRSF036492">
    <property type="entry name" value="ALDH"/>
    <property type="match status" value="1"/>
</dbReference>
<keyword evidence="6" id="KW-0443">Lipid metabolism</keyword>
<dbReference type="EMBL" id="SRMA01026462">
    <property type="protein sequence ID" value="TRY83664.1"/>
    <property type="molecule type" value="Genomic_DNA"/>
</dbReference>
<protein>
    <recommendedName>
        <fullName evidence="22">Aldehyde dehydrogenase</fullName>
    </recommendedName>
</protein>
<dbReference type="GO" id="GO:0005789">
    <property type="term" value="C:endoplasmic reticulum membrane"/>
    <property type="evidence" value="ECO:0007669"/>
    <property type="project" value="UniProtKB-SubCell"/>
</dbReference>
<dbReference type="Gene3D" id="3.40.309.10">
    <property type="entry name" value="Aldehyde Dehydrogenase, Chain A, domain 2"/>
    <property type="match status" value="1"/>
</dbReference>
<dbReference type="Gene3D" id="3.40.605.10">
    <property type="entry name" value="Aldehyde Dehydrogenase, Chain A, domain 1"/>
    <property type="match status" value="2"/>
</dbReference>
<comment type="catalytic activity">
    <reaction evidence="11">
        <text>2,6,10,14-tetramethylpentadecanal + NAD(+) + H2O = 2,6,10,14-tetramethylpentadecanoate + NADH + 2 H(+)</text>
        <dbReference type="Rhea" id="RHEA:44016"/>
        <dbReference type="ChEBI" id="CHEBI:15377"/>
        <dbReference type="ChEBI" id="CHEBI:15378"/>
        <dbReference type="ChEBI" id="CHEBI:49189"/>
        <dbReference type="ChEBI" id="CHEBI:57540"/>
        <dbReference type="ChEBI" id="CHEBI:57945"/>
        <dbReference type="ChEBI" id="CHEBI:77268"/>
    </reaction>
</comment>
<name>A0A553Q160_9TELE</name>
<keyword evidence="7" id="KW-0492">Microsome</keyword>
<keyword evidence="4" id="KW-0812">Transmembrane</keyword>
<keyword evidence="25" id="KW-1185">Reference proteome</keyword>
<organism evidence="24 25">
    <name type="scientific">Danionella cerebrum</name>
    <dbReference type="NCBI Taxonomy" id="2873325"/>
    <lineage>
        <taxon>Eukaryota</taxon>
        <taxon>Metazoa</taxon>
        <taxon>Chordata</taxon>
        <taxon>Craniata</taxon>
        <taxon>Vertebrata</taxon>
        <taxon>Euteleostomi</taxon>
        <taxon>Actinopterygii</taxon>
        <taxon>Neopterygii</taxon>
        <taxon>Teleostei</taxon>
        <taxon>Ostariophysi</taxon>
        <taxon>Cypriniformes</taxon>
        <taxon>Danionidae</taxon>
        <taxon>Danioninae</taxon>
        <taxon>Danionella</taxon>
    </lineage>
</organism>
<dbReference type="STRING" id="623744.A0A553Q160"/>
<evidence type="ECO:0000256" key="21">
    <source>
        <dbReference type="ARBA" id="ARBA00049148"/>
    </source>
</evidence>
<gene>
    <name evidence="24" type="ORF">DNTS_027961</name>
</gene>
<comment type="caution">
    <text evidence="24">The sequence shown here is derived from an EMBL/GenBank/DDBJ whole genome shotgun (WGS) entry which is preliminary data.</text>
</comment>
<dbReference type="PANTHER" id="PTHR43570:SF9">
    <property type="entry name" value="ALDEHYDE DEHYDROGENASE FAMILY 3 MEMBER A2"/>
    <property type="match status" value="1"/>
</dbReference>
<evidence type="ECO:0000256" key="9">
    <source>
        <dbReference type="ARBA" id="ARBA00023002"/>
    </source>
</evidence>
<evidence type="ECO:0000256" key="4">
    <source>
        <dbReference type="ARBA" id="ARBA00022692"/>
    </source>
</evidence>
<comment type="catalytic activity">
    <reaction evidence="16">
        <text>22-oxodocosanoate + NAD(+) + H2O = docosanedioate + NADH + 2 H(+)</text>
        <dbReference type="Rhea" id="RHEA:39015"/>
        <dbReference type="ChEBI" id="CHEBI:15377"/>
        <dbReference type="ChEBI" id="CHEBI:15378"/>
        <dbReference type="ChEBI" id="CHEBI:57540"/>
        <dbReference type="ChEBI" id="CHEBI:57945"/>
        <dbReference type="ChEBI" id="CHEBI:76298"/>
        <dbReference type="ChEBI" id="CHEBI:76299"/>
    </reaction>
</comment>
<comment type="catalytic activity">
    <reaction evidence="18">
        <text>(2E)-hexadecenal + NAD(+) + H2O = (E)-hexadec-2-enoate + NADH + 2 H(+)</text>
        <dbReference type="Rhea" id="RHEA:36135"/>
        <dbReference type="ChEBI" id="CHEBI:15377"/>
        <dbReference type="ChEBI" id="CHEBI:15378"/>
        <dbReference type="ChEBI" id="CHEBI:17585"/>
        <dbReference type="ChEBI" id="CHEBI:57540"/>
        <dbReference type="ChEBI" id="CHEBI:57945"/>
        <dbReference type="ChEBI" id="CHEBI:72745"/>
    </reaction>
</comment>
<dbReference type="AlphaFoldDB" id="A0A553Q160"/>
<evidence type="ECO:0000256" key="19">
    <source>
        <dbReference type="ARBA" id="ARBA00048895"/>
    </source>
</evidence>
<keyword evidence="8" id="KW-1133">Transmembrane helix</keyword>
<dbReference type="Pfam" id="PF00171">
    <property type="entry name" value="Aldedh"/>
    <property type="match status" value="2"/>
</dbReference>
<evidence type="ECO:0000256" key="13">
    <source>
        <dbReference type="ARBA" id="ARBA00047920"/>
    </source>
</evidence>
<comment type="catalytic activity">
    <reaction evidence="15">
        <text>dodecanoate + NADH + 2 H(+) = dodecanal + NAD(+) + H2O</text>
        <dbReference type="Rhea" id="RHEA:44168"/>
        <dbReference type="ChEBI" id="CHEBI:15377"/>
        <dbReference type="ChEBI" id="CHEBI:15378"/>
        <dbReference type="ChEBI" id="CHEBI:18262"/>
        <dbReference type="ChEBI" id="CHEBI:27836"/>
        <dbReference type="ChEBI" id="CHEBI:57540"/>
        <dbReference type="ChEBI" id="CHEBI:57945"/>
    </reaction>
</comment>
<evidence type="ECO:0000256" key="18">
    <source>
        <dbReference type="ARBA" id="ARBA00048826"/>
    </source>
</evidence>
<evidence type="ECO:0000256" key="5">
    <source>
        <dbReference type="ARBA" id="ARBA00022824"/>
    </source>
</evidence>
<evidence type="ECO:0000256" key="22">
    <source>
        <dbReference type="PIRNR" id="PIRNR036492"/>
    </source>
</evidence>
<comment type="catalytic activity">
    <reaction evidence="17">
        <text>octadecanal + NAD(+) + H2O = octadecanoate + NADH + 2 H(+)</text>
        <dbReference type="Rhea" id="RHEA:44020"/>
        <dbReference type="ChEBI" id="CHEBI:15377"/>
        <dbReference type="ChEBI" id="CHEBI:15378"/>
        <dbReference type="ChEBI" id="CHEBI:17034"/>
        <dbReference type="ChEBI" id="CHEBI:25629"/>
        <dbReference type="ChEBI" id="CHEBI:57540"/>
        <dbReference type="ChEBI" id="CHEBI:57945"/>
    </reaction>
</comment>
<comment type="catalytic activity">
    <reaction evidence="19">
        <text>a fatty aldehyde + NAD(+) + H2O = a fatty acid + NADH + 2 H(+)</text>
        <dbReference type="Rhea" id="RHEA:49832"/>
        <dbReference type="ChEBI" id="CHEBI:15377"/>
        <dbReference type="ChEBI" id="CHEBI:15378"/>
        <dbReference type="ChEBI" id="CHEBI:28868"/>
        <dbReference type="ChEBI" id="CHEBI:35746"/>
        <dbReference type="ChEBI" id="CHEBI:57540"/>
        <dbReference type="ChEBI" id="CHEBI:57945"/>
    </reaction>
</comment>
<evidence type="ECO:0000256" key="12">
    <source>
        <dbReference type="ARBA" id="ARBA00047531"/>
    </source>
</evidence>
<evidence type="ECO:0000313" key="24">
    <source>
        <dbReference type="EMBL" id="TRY83664.1"/>
    </source>
</evidence>
<evidence type="ECO:0000256" key="11">
    <source>
        <dbReference type="ARBA" id="ARBA00047498"/>
    </source>
</evidence>
<dbReference type="FunFam" id="3.40.605.10:FF:000004">
    <property type="entry name" value="Aldehyde dehydrogenase"/>
    <property type="match status" value="1"/>
</dbReference>
<evidence type="ECO:0000256" key="1">
    <source>
        <dbReference type="ARBA" id="ARBA00004131"/>
    </source>
</evidence>
<evidence type="ECO:0000256" key="15">
    <source>
        <dbReference type="ARBA" id="ARBA00048322"/>
    </source>
</evidence>
<evidence type="ECO:0000313" key="25">
    <source>
        <dbReference type="Proteomes" id="UP000316079"/>
    </source>
</evidence>
<reference evidence="24 25" key="1">
    <citation type="journal article" date="2019" name="Sci. Data">
        <title>Hybrid genome assembly and annotation of Danionella translucida.</title>
        <authorList>
            <person name="Kadobianskyi M."/>
            <person name="Schulze L."/>
            <person name="Schuelke M."/>
            <person name="Judkewitz B."/>
        </authorList>
    </citation>
    <scope>NUCLEOTIDE SEQUENCE [LARGE SCALE GENOMIC DNA]</scope>
    <source>
        <strain evidence="24 25">Bolton</strain>
    </source>
</reference>
<dbReference type="OrthoDB" id="440325at2759"/>
<evidence type="ECO:0000256" key="10">
    <source>
        <dbReference type="ARBA" id="ARBA00023136"/>
    </source>
</evidence>
<dbReference type="GO" id="GO:0006631">
    <property type="term" value="P:fatty acid metabolic process"/>
    <property type="evidence" value="ECO:0007669"/>
    <property type="project" value="UniProtKB-KW"/>
</dbReference>
<comment type="similarity">
    <text evidence="3 22">Belongs to the aldehyde dehydrogenase family.</text>
</comment>
<proteinExistence type="inferred from homology"/>
<dbReference type="Proteomes" id="UP000316079">
    <property type="component" value="Unassembled WGS sequence"/>
</dbReference>
<comment type="catalytic activity">
    <reaction evidence="12">
        <text>heptanal + NAD(+) + H2O = heptanoate + NADH + 2 H(+)</text>
        <dbReference type="Rhea" id="RHEA:44108"/>
        <dbReference type="ChEBI" id="CHEBI:15377"/>
        <dbReference type="ChEBI" id="CHEBI:15378"/>
        <dbReference type="ChEBI" id="CHEBI:32362"/>
        <dbReference type="ChEBI" id="CHEBI:34787"/>
        <dbReference type="ChEBI" id="CHEBI:57540"/>
        <dbReference type="ChEBI" id="CHEBI:57945"/>
    </reaction>
</comment>
<dbReference type="GO" id="GO:0120553">
    <property type="term" value="F:farnesal dehydrogenase (NAD+) activity"/>
    <property type="evidence" value="ECO:0007669"/>
    <property type="project" value="UniProtKB-EC"/>
</dbReference>
<comment type="catalytic activity">
    <reaction evidence="13">
        <text>(2E,6E)-farnesal + NAD(+) + H2O = (2E,6E)-farnesoate + NADH + 2 H(+)</text>
        <dbReference type="Rhea" id="RHEA:24216"/>
        <dbReference type="ChEBI" id="CHEBI:15377"/>
        <dbReference type="ChEBI" id="CHEBI:15378"/>
        <dbReference type="ChEBI" id="CHEBI:15894"/>
        <dbReference type="ChEBI" id="CHEBI:57540"/>
        <dbReference type="ChEBI" id="CHEBI:57945"/>
        <dbReference type="ChEBI" id="CHEBI:83276"/>
        <dbReference type="EC" id="1.2.1.94"/>
    </reaction>
</comment>
<evidence type="ECO:0000256" key="16">
    <source>
        <dbReference type="ARBA" id="ARBA00048607"/>
    </source>
</evidence>
<dbReference type="GO" id="GO:0004028">
    <property type="term" value="F:3-chloroallyl aldehyde dehydrogenase activity"/>
    <property type="evidence" value="ECO:0007669"/>
    <property type="project" value="TreeGrafter"/>
</dbReference>
<dbReference type="InterPro" id="IPR015590">
    <property type="entry name" value="Aldehyde_DH_dom"/>
</dbReference>
<evidence type="ECO:0000256" key="6">
    <source>
        <dbReference type="ARBA" id="ARBA00022832"/>
    </source>
</evidence>
<dbReference type="InterPro" id="IPR016161">
    <property type="entry name" value="Ald_DH/histidinol_DH"/>
</dbReference>
<evidence type="ECO:0000256" key="8">
    <source>
        <dbReference type="ARBA" id="ARBA00022989"/>
    </source>
</evidence>
<evidence type="ECO:0000256" key="14">
    <source>
        <dbReference type="ARBA" id="ARBA00047959"/>
    </source>
</evidence>
<dbReference type="InterPro" id="IPR012394">
    <property type="entry name" value="Aldehyde_DH_NAD(P)"/>
</dbReference>
<feature type="domain" description="Aldehyde dehydrogenase" evidence="23">
    <location>
        <begin position="7"/>
        <end position="204"/>
    </location>
</feature>
<comment type="catalytic activity">
    <reaction evidence="21">
        <text>hexadecanoate + NADH + 2 H(+) = hexadecanal + NAD(+) + H2O</text>
        <dbReference type="Rhea" id="RHEA:33739"/>
        <dbReference type="ChEBI" id="CHEBI:7896"/>
        <dbReference type="ChEBI" id="CHEBI:15377"/>
        <dbReference type="ChEBI" id="CHEBI:15378"/>
        <dbReference type="ChEBI" id="CHEBI:17600"/>
        <dbReference type="ChEBI" id="CHEBI:57540"/>
        <dbReference type="ChEBI" id="CHEBI:57945"/>
    </reaction>
</comment>
<comment type="subcellular location">
    <subcellularLocation>
        <location evidence="1">Endoplasmic reticulum membrane</location>
        <topology evidence="1">Single-pass membrane protein</topology>
        <orientation evidence="1">Cytoplasmic side</orientation>
    </subcellularLocation>
    <subcellularLocation>
        <location evidence="2">Microsome membrane</location>
    </subcellularLocation>
</comment>
<keyword evidence="10" id="KW-0472">Membrane</keyword>
<dbReference type="FunFam" id="3.40.309.10:FF:000034">
    <property type="entry name" value="Aldehyde dehydrogenase, dimeric NADP-preferring"/>
    <property type="match status" value="1"/>
</dbReference>
<dbReference type="InterPro" id="IPR016163">
    <property type="entry name" value="Ald_DH_C"/>
</dbReference>
<comment type="catalytic activity">
    <reaction evidence="14">
        <text>tetradecanal + NAD(+) + H2O = tetradecanoate + NADH + 2 H(+)</text>
        <dbReference type="Rhea" id="RHEA:44172"/>
        <dbReference type="ChEBI" id="CHEBI:15377"/>
        <dbReference type="ChEBI" id="CHEBI:15378"/>
        <dbReference type="ChEBI" id="CHEBI:30807"/>
        <dbReference type="ChEBI" id="CHEBI:57540"/>
        <dbReference type="ChEBI" id="CHEBI:57945"/>
        <dbReference type="ChEBI" id="CHEBI:84067"/>
    </reaction>
</comment>
<evidence type="ECO:0000256" key="2">
    <source>
        <dbReference type="ARBA" id="ARBA00004524"/>
    </source>
</evidence>
<evidence type="ECO:0000256" key="20">
    <source>
        <dbReference type="ARBA" id="ARBA00048972"/>
    </source>
</evidence>